<dbReference type="EMBL" id="SRXU01000004">
    <property type="protein sequence ID" value="TGX42397.1"/>
    <property type="molecule type" value="Genomic_DNA"/>
</dbReference>
<gene>
    <name evidence="2" type="ORF">E5A74_11165</name>
</gene>
<feature type="transmembrane region" description="Helical" evidence="1">
    <location>
        <begin position="87"/>
        <end position="108"/>
    </location>
</feature>
<organism evidence="2 3">
    <name type="scientific">Sphingomonas naasensis</name>
    <dbReference type="NCBI Taxonomy" id="1344951"/>
    <lineage>
        <taxon>Bacteria</taxon>
        <taxon>Pseudomonadati</taxon>
        <taxon>Pseudomonadota</taxon>
        <taxon>Alphaproteobacteria</taxon>
        <taxon>Sphingomonadales</taxon>
        <taxon>Sphingomonadaceae</taxon>
        <taxon>Sphingomonas</taxon>
    </lineage>
</organism>
<feature type="transmembrane region" description="Helical" evidence="1">
    <location>
        <begin position="128"/>
        <end position="149"/>
    </location>
</feature>
<evidence type="ECO:0000313" key="3">
    <source>
        <dbReference type="Proteomes" id="UP000309848"/>
    </source>
</evidence>
<feature type="transmembrane region" description="Helical" evidence="1">
    <location>
        <begin position="47"/>
        <end position="66"/>
    </location>
</feature>
<evidence type="ECO:0000313" key="2">
    <source>
        <dbReference type="EMBL" id="TGX42397.1"/>
    </source>
</evidence>
<feature type="transmembrane region" description="Helical" evidence="1">
    <location>
        <begin position="22"/>
        <end position="41"/>
    </location>
</feature>
<keyword evidence="1" id="KW-1133">Transmembrane helix</keyword>
<name>A0A4S1WKK6_9SPHN</name>
<dbReference type="OrthoDB" id="5873895at2"/>
<protein>
    <submittedName>
        <fullName evidence="2">Uncharacterized protein</fullName>
    </submittedName>
</protein>
<keyword evidence="1" id="KW-0472">Membrane</keyword>
<comment type="caution">
    <text evidence="2">The sequence shown here is derived from an EMBL/GenBank/DDBJ whole genome shotgun (WGS) entry which is preliminary data.</text>
</comment>
<proteinExistence type="predicted"/>
<dbReference type="RefSeq" id="WP_135984861.1">
    <property type="nucleotide sequence ID" value="NZ_JAASQM010000004.1"/>
</dbReference>
<dbReference type="AlphaFoldDB" id="A0A4S1WKK6"/>
<reference evidence="2 3" key="1">
    <citation type="submission" date="2019-04" db="EMBL/GenBank/DDBJ databases">
        <title>Sphingomonas psychrotolerans sp. nov., isolated from soil in the Tianshan Mountains, Xinjiang, China.</title>
        <authorList>
            <person name="Luo Y."/>
            <person name="Sheng H."/>
        </authorList>
    </citation>
    <scope>NUCLEOTIDE SEQUENCE [LARGE SCALE GENOMIC DNA]</scope>
    <source>
        <strain evidence="2 3">KIS18-15</strain>
    </source>
</reference>
<accession>A0A4S1WKK6</accession>
<keyword evidence="1" id="KW-0812">Transmembrane</keyword>
<sequence length="153" mass="17046">MPDAIHTLLPITAEAPTNRQRLVIGYLFGVLIDLVVLNLFAELWGSVVVASFSWSLLAAILLQALLKATLALEQRVTAFFKARQGALMTFLRFLGAWLVLFLSKFVILEALNLVLGDKVRFEGAMYGLVPLMVVVATMVLAEEAVLRFVRWLR</sequence>
<dbReference type="Proteomes" id="UP000309848">
    <property type="component" value="Unassembled WGS sequence"/>
</dbReference>
<evidence type="ECO:0000256" key="1">
    <source>
        <dbReference type="SAM" id="Phobius"/>
    </source>
</evidence>
<keyword evidence="3" id="KW-1185">Reference proteome</keyword>